<dbReference type="Proteomes" id="UP001597013">
    <property type="component" value="Unassembled WGS sequence"/>
</dbReference>
<comment type="caution">
    <text evidence="1">The sequence shown here is derived from an EMBL/GenBank/DDBJ whole genome shotgun (WGS) entry which is preliminary data.</text>
</comment>
<organism evidence="1 2">
    <name type="scientific">Winogradskyella litorisediminis</name>
    <dbReference type="NCBI Taxonomy" id="1156618"/>
    <lineage>
        <taxon>Bacteria</taxon>
        <taxon>Pseudomonadati</taxon>
        <taxon>Bacteroidota</taxon>
        <taxon>Flavobacteriia</taxon>
        <taxon>Flavobacteriales</taxon>
        <taxon>Flavobacteriaceae</taxon>
        <taxon>Winogradskyella</taxon>
    </lineage>
</organism>
<keyword evidence="2" id="KW-1185">Reference proteome</keyword>
<gene>
    <name evidence="1" type="ORF">ACFQ1Q_10350</name>
</gene>
<reference evidence="2" key="1">
    <citation type="journal article" date="2019" name="Int. J. Syst. Evol. Microbiol.">
        <title>The Global Catalogue of Microorganisms (GCM) 10K type strain sequencing project: providing services to taxonomists for standard genome sequencing and annotation.</title>
        <authorList>
            <consortium name="The Broad Institute Genomics Platform"/>
            <consortium name="The Broad Institute Genome Sequencing Center for Infectious Disease"/>
            <person name="Wu L."/>
            <person name="Ma J."/>
        </authorList>
    </citation>
    <scope>NUCLEOTIDE SEQUENCE [LARGE SCALE GENOMIC DNA]</scope>
    <source>
        <strain evidence="2">CCUG 62215</strain>
    </source>
</reference>
<evidence type="ECO:0000313" key="1">
    <source>
        <dbReference type="EMBL" id="MFD1063645.1"/>
    </source>
</evidence>
<proteinExistence type="predicted"/>
<evidence type="ECO:0000313" key="2">
    <source>
        <dbReference type="Proteomes" id="UP001597013"/>
    </source>
</evidence>
<name>A0ABW3NAS3_9FLAO</name>
<accession>A0ABW3NAS3</accession>
<dbReference type="RefSeq" id="WP_386130891.1">
    <property type="nucleotide sequence ID" value="NZ_JBHTJL010000012.1"/>
</dbReference>
<protein>
    <submittedName>
        <fullName evidence="1">DUF6913 domain-containing protein</fullName>
    </submittedName>
</protein>
<dbReference type="EMBL" id="JBHTJL010000012">
    <property type="protein sequence ID" value="MFD1063645.1"/>
    <property type="molecule type" value="Genomic_DNA"/>
</dbReference>
<dbReference type="Pfam" id="PF21857">
    <property type="entry name" value="DUF6913"/>
    <property type="match status" value="1"/>
</dbReference>
<sequence length="172" mass="19845">MFLKGLKEKSNQKFIEKTLAKRQMTSVEGRITSVGVLLSHSEFANYEAVNSLLDELNVKSLDRRFFSFIDVKAQQENFLDTSFTVKDFGWRGKLKNTALQDFTNTQFDVLICYFLGDDIELRQIAAMSKAAFKVGISNKDERLYDLIIDVSINNFDVFKTELKKYLTILNKI</sequence>
<dbReference type="InterPro" id="IPR054207">
    <property type="entry name" value="DUF6913"/>
</dbReference>